<keyword evidence="1 2" id="KW-0808">Transferase</keyword>
<accession>A0A4R4KB71</accession>
<dbReference type="RefSeq" id="WP_132119268.1">
    <property type="nucleotide sequence ID" value="NZ_SMJU01000009.1"/>
</dbReference>
<evidence type="ECO:0000256" key="1">
    <source>
        <dbReference type="HAMAP-Rule" id="MF_01270"/>
    </source>
</evidence>
<dbReference type="PANTHER" id="PTHR30605">
    <property type="entry name" value="ANHYDRO-N-ACETYLMURAMIC ACID KINASE"/>
    <property type="match status" value="1"/>
</dbReference>
<dbReference type="OrthoDB" id="9763949at2"/>
<dbReference type="NCBIfam" id="NF007149">
    <property type="entry name" value="PRK09585.3-4"/>
    <property type="match status" value="1"/>
</dbReference>
<keyword evidence="1" id="KW-0547">Nucleotide-binding</keyword>
<dbReference type="EC" id="2.7.1.170" evidence="1"/>
<evidence type="ECO:0000313" key="2">
    <source>
        <dbReference type="EMBL" id="TDB63701.1"/>
    </source>
</evidence>
<dbReference type="Pfam" id="PF03702">
    <property type="entry name" value="AnmK"/>
    <property type="match status" value="1"/>
</dbReference>
<dbReference type="GO" id="GO:0009254">
    <property type="term" value="P:peptidoglycan turnover"/>
    <property type="evidence" value="ECO:0007669"/>
    <property type="project" value="UniProtKB-UniRule"/>
</dbReference>
<dbReference type="GO" id="GO:0016301">
    <property type="term" value="F:kinase activity"/>
    <property type="evidence" value="ECO:0007669"/>
    <property type="project" value="UniProtKB-KW"/>
</dbReference>
<dbReference type="InterPro" id="IPR005338">
    <property type="entry name" value="Anhydro_N_Ac-Mur_kinase"/>
</dbReference>
<keyword evidence="1 2" id="KW-0418">Kinase</keyword>
<dbReference type="CDD" id="cd24050">
    <property type="entry name" value="ASKHA_NBD_ANMK"/>
    <property type="match status" value="1"/>
</dbReference>
<keyword evidence="1" id="KW-0119">Carbohydrate metabolism</keyword>
<dbReference type="GO" id="GO:0006040">
    <property type="term" value="P:amino sugar metabolic process"/>
    <property type="evidence" value="ECO:0007669"/>
    <property type="project" value="InterPro"/>
</dbReference>
<comment type="function">
    <text evidence="1">Catalyzes the specific phosphorylation of 1,6-anhydro-N-acetylmuramic acid (anhMurNAc) with the simultaneous cleavage of the 1,6-anhydro ring, generating MurNAc-6-P. Is required for the utilization of anhMurNAc either imported from the medium or derived from its own cell wall murein, and thus plays a role in cell wall recycling.</text>
</comment>
<comment type="pathway">
    <text evidence="1">Cell wall biogenesis; peptidoglycan recycling.</text>
</comment>
<dbReference type="UniPathway" id="UPA00343"/>
<dbReference type="GO" id="GO:0016773">
    <property type="term" value="F:phosphotransferase activity, alcohol group as acceptor"/>
    <property type="evidence" value="ECO:0007669"/>
    <property type="project" value="UniProtKB-UniRule"/>
</dbReference>
<dbReference type="GO" id="GO:0005524">
    <property type="term" value="F:ATP binding"/>
    <property type="evidence" value="ECO:0007669"/>
    <property type="project" value="UniProtKB-UniRule"/>
</dbReference>
<evidence type="ECO:0000313" key="3">
    <source>
        <dbReference type="Proteomes" id="UP000295706"/>
    </source>
</evidence>
<dbReference type="Gene3D" id="3.30.420.40">
    <property type="match status" value="2"/>
</dbReference>
<feature type="binding site" evidence="1">
    <location>
        <begin position="25"/>
        <end position="32"/>
    </location>
    <ligand>
        <name>ATP</name>
        <dbReference type="ChEBI" id="CHEBI:30616"/>
    </ligand>
</feature>
<protein>
    <recommendedName>
        <fullName evidence="1">Anhydro-N-acetylmuramic acid kinase</fullName>
        <ecNumber evidence="1">2.7.1.170</ecNumber>
    </recommendedName>
    <alternativeName>
        <fullName evidence="1">AnhMurNAc kinase</fullName>
    </alternativeName>
</protein>
<dbReference type="GO" id="GO:0097175">
    <property type="term" value="P:1,6-anhydro-N-acetyl-beta-muramic acid catabolic process"/>
    <property type="evidence" value="ECO:0007669"/>
    <property type="project" value="UniProtKB-UniRule"/>
</dbReference>
<comment type="caution">
    <text evidence="2">The sequence shown here is derived from an EMBL/GenBank/DDBJ whole genome shotgun (WGS) entry which is preliminary data.</text>
</comment>
<name>A0A4R4KB71_9BACT</name>
<dbReference type="HAMAP" id="MF_01270">
    <property type="entry name" value="AnhMurNAc_kinase"/>
    <property type="match status" value="1"/>
</dbReference>
<dbReference type="UniPathway" id="UPA00544"/>
<sequence>MNEQLKKLYTLAQRPERRIIGLMSGTSLDGLDVALCRVSGSGLDTSLRVEHFATVPYAESFKQEIRAIFAKRHIDFQQLCLLNPYIGTYHGRLVRQCLSQWGVEPAAVDLVASHGQTVYHAPRAQHQLPDYPNATLQIGDGDHVAVTTGIITLSDFRQRHIAAGGEGAPLAVYGDYLLFTKKGENRILLNMGGIANFTYLPASAEADAVFTTDTGPGNTLLDAFTQKYFNEPYDSDGAYATAGTCHPGLLRALKDHPFFDAPFPKTTGPEVFNQTFVAVAQEKSDAHSLSANDLLATLARFSADTIVAAIRRATHISEPHTLYVSGGGAHNPVLMQGIREQLPTSFQICKIDELGVSGDAKEAVLFAVLANETVAGGKVNFGNRAGVPSVSMGKISFPE</sequence>
<organism evidence="2 3">
    <name type="scientific">Arundinibacter roseus</name>
    <dbReference type="NCBI Taxonomy" id="2070510"/>
    <lineage>
        <taxon>Bacteria</taxon>
        <taxon>Pseudomonadati</taxon>
        <taxon>Bacteroidota</taxon>
        <taxon>Cytophagia</taxon>
        <taxon>Cytophagales</taxon>
        <taxon>Spirosomataceae</taxon>
        <taxon>Arundinibacter</taxon>
    </lineage>
</organism>
<dbReference type="AlphaFoldDB" id="A0A4R4KB71"/>
<comment type="pathway">
    <text evidence="1">Amino-sugar metabolism; 1,6-anhydro-N-acetylmuramate degradation.</text>
</comment>
<keyword evidence="3" id="KW-1185">Reference proteome</keyword>
<reference evidence="2 3" key="1">
    <citation type="submission" date="2019-02" db="EMBL/GenBank/DDBJ databases">
        <title>Arundinibacter roseus gen. nov., sp. nov., a new member of the family Cytophagaceae.</title>
        <authorList>
            <person name="Szuroczki S."/>
            <person name="Khayer B."/>
            <person name="Sproer C."/>
            <person name="Toumi M."/>
            <person name="Szabo A."/>
            <person name="Felfoldi T."/>
            <person name="Schumann P."/>
            <person name="Toth E."/>
        </authorList>
    </citation>
    <scope>NUCLEOTIDE SEQUENCE [LARGE SCALE GENOMIC DNA]</scope>
    <source>
        <strain evidence="2 3">DMA-k-7a</strain>
    </source>
</reference>
<keyword evidence="1" id="KW-0067">ATP-binding</keyword>
<dbReference type="Proteomes" id="UP000295706">
    <property type="component" value="Unassembled WGS sequence"/>
</dbReference>
<dbReference type="EMBL" id="SMJU01000009">
    <property type="protein sequence ID" value="TDB63701.1"/>
    <property type="molecule type" value="Genomic_DNA"/>
</dbReference>
<dbReference type="PANTHER" id="PTHR30605:SF0">
    <property type="entry name" value="ANHYDRO-N-ACETYLMURAMIC ACID KINASE"/>
    <property type="match status" value="1"/>
</dbReference>
<comment type="catalytic activity">
    <reaction evidence="1">
        <text>1,6-anhydro-N-acetyl-beta-muramate + ATP + H2O = N-acetyl-D-muramate 6-phosphate + ADP + H(+)</text>
        <dbReference type="Rhea" id="RHEA:24952"/>
        <dbReference type="ChEBI" id="CHEBI:15377"/>
        <dbReference type="ChEBI" id="CHEBI:15378"/>
        <dbReference type="ChEBI" id="CHEBI:30616"/>
        <dbReference type="ChEBI" id="CHEBI:58690"/>
        <dbReference type="ChEBI" id="CHEBI:58722"/>
        <dbReference type="ChEBI" id="CHEBI:456216"/>
        <dbReference type="EC" id="2.7.1.170"/>
    </reaction>
</comment>
<proteinExistence type="inferred from homology"/>
<comment type="similarity">
    <text evidence="1">Belongs to the anhydro-N-acetylmuramic acid kinase family.</text>
</comment>
<gene>
    <name evidence="1" type="primary">anmK</name>
    <name evidence="2" type="ORF">EZE20_15500</name>
</gene>
<dbReference type="SUPFAM" id="SSF53067">
    <property type="entry name" value="Actin-like ATPase domain"/>
    <property type="match status" value="1"/>
</dbReference>
<dbReference type="InterPro" id="IPR043129">
    <property type="entry name" value="ATPase_NBD"/>
</dbReference>